<evidence type="ECO:0000256" key="7">
    <source>
        <dbReference type="ARBA" id="ARBA00023002"/>
    </source>
</evidence>
<keyword evidence="3" id="KW-0444">Lipid biosynthesis</keyword>
<feature type="transmembrane region" description="Helical" evidence="12">
    <location>
        <begin position="34"/>
        <end position="53"/>
    </location>
</feature>
<dbReference type="GO" id="GO:0004768">
    <property type="term" value="F:stearoyl-CoA 9-desaturase activity"/>
    <property type="evidence" value="ECO:0007669"/>
    <property type="project" value="UniProtKB-EC"/>
</dbReference>
<evidence type="ECO:0000256" key="3">
    <source>
        <dbReference type="ARBA" id="ARBA00022516"/>
    </source>
</evidence>
<dbReference type="InterPro" id="IPR015876">
    <property type="entry name" value="Acyl-CoA_DS"/>
</dbReference>
<dbReference type="GO" id="GO:0016020">
    <property type="term" value="C:membrane"/>
    <property type="evidence" value="ECO:0007669"/>
    <property type="project" value="UniProtKB-SubCell"/>
</dbReference>
<dbReference type="InterPro" id="IPR005804">
    <property type="entry name" value="FA_desaturase_dom"/>
</dbReference>
<keyword evidence="15" id="KW-1185">Reference proteome</keyword>
<evidence type="ECO:0000256" key="1">
    <source>
        <dbReference type="ARBA" id="ARBA00004141"/>
    </source>
</evidence>
<evidence type="ECO:0000256" key="2">
    <source>
        <dbReference type="ARBA" id="ARBA00008749"/>
    </source>
</evidence>
<gene>
    <name evidence="14" type="primary">SCD</name>
    <name evidence="14" type="synonym">desC</name>
    <name evidence="14" type="ORF">MAMT_02092</name>
</gene>
<dbReference type="PRINTS" id="PR00075">
    <property type="entry name" value="FACDDSATRASE"/>
</dbReference>
<evidence type="ECO:0000256" key="6">
    <source>
        <dbReference type="ARBA" id="ARBA00022989"/>
    </source>
</evidence>
<evidence type="ECO:0000313" key="14">
    <source>
        <dbReference type="EMBL" id="VVM08088.1"/>
    </source>
</evidence>
<evidence type="ECO:0000256" key="10">
    <source>
        <dbReference type="ARBA" id="ARBA00023136"/>
    </source>
</evidence>
<name>A0A5E6MIC7_9BACT</name>
<keyword evidence="5" id="KW-0276">Fatty acid metabolism</keyword>
<evidence type="ECO:0000256" key="4">
    <source>
        <dbReference type="ARBA" id="ARBA00022692"/>
    </source>
</evidence>
<organism evidence="14 15">
    <name type="scientific">Methylacidimicrobium tartarophylax</name>
    <dbReference type="NCBI Taxonomy" id="1041768"/>
    <lineage>
        <taxon>Bacteria</taxon>
        <taxon>Pseudomonadati</taxon>
        <taxon>Verrucomicrobiota</taxon>
        <taxon>Methylacidimicrobium</taxon>
    </lineage>
</organism>
<dbReference type="OrthoDB" id="9768289at2"/>
<dbReference type="CDD" id="cd03505">
    <property type="entry name" value="Delta9-FADS-like"/>
    <property type="match status" value="1"/>
</dbReference>
<dbReference type="EC" id="1.14.19.1" evidence="14"/>
<keyword evidence="4 12" id="KW-0812">Transmembrane</keyword>
<feature type="transmembrane region" description="Helical" evidence="12">
    <location>
        <begin position="65"/>
        <end position="87"/>
    </location>
</feature>
<evidence type="ECO:0000256" key="5">
    <source>
        <dbReference type="ARBA" id="ARBA00022832"/>
    </source>
</evidence>
<keyword evidence="9" id="KW-0443">Lipid metabolism</keyword>
<evidence type="ECO:0000256" key="12">
    <source>
        <dbReference type="SAM" id="Phobius"/>
    </source>
</evidence>
<keyword evidence="10 12" id="KW-0472">Membrane</keyword>
<dbReference type="GO" id="GO:0006633">
    <property type="term" value="P:fatty acid biosynthetic process"/>
    <property type="evidence" value="ECO:0007669"/>
    <property type="project" value="UniProtKB-KW"/>
</dbReference>
<keyword evidence="8" id="KW-0408">Iron</keyword>
<evidence type="ECO:0000256" key="8">
    <source>
        <dbReference type="ARBA" id="ARBA00023004"/>
    </source>
</evidence>
<evidence type="ECO:0000256" key="11">
    <source>
        <dbReference type="ARBA" id="ARBA00023160"/>
    </source>
</evidence>
<feature type="domain" description="Fatty acid desaturase" evidence="13">
    <location>
        <begin position="34"/>
        <end position="234"/>
    </location>
</feature>
<accession>A0A5E6MIC7</accession>
<dbReference type="Proteomes" id="UP000334923">
    <property type="component" value="Unassembled WGS sequence"/>
</dbReference>
<dbReference type="PANTHER" id="PTHR11351">
    <property type="entry name" value="ACYL-COA DESATURASE"/>
    <property type="match status" value="1"/>
</dbReference>
<evidence type="ECO:0000313" key="15">
    <source>
        <dbReference type="Proteomes" id="UP000334923"/>
    </source>
</evidence>
<keyword evidence="6 12" id="KW-1133">Transmembrane helix</keyword>
<proteinExistence type="inferred from homology"/>
<dbReference type="AlphaFoldDB" id="A0A5E6MIC7"/>
<dbReference type="PANTHER" id="PTHR11351:SF31">
    <property type="entry name" value="DESATURASE 1, ISOFORM A-RELATED"/>
    <property type="match status" value="1"/>
</dbReference>
<keyword evidence="11" id="KW-0275">Fatty acid biosynthesis</keyword>
<comment type="similarity">
    <text evidence="2">Belongs to the fatty acid desaturase type 2 family.</text>
</comment>
<reference evidence="14 15" key="1">
    <citation type="submission" date="2019-09" db="EMBL/GenBank/DDBJ databases">
        <authorList>
            <person name="Cremers G."/>
        </authorList>
    </citation>
    <scope>NUCLEOTIDE SEQUENCE [LARGE SCALE GENOMIC DNA]</scope>
    <source>
        <strain evidence="14">4A</strain>
    </source>
</reference>
<sequence length="366" mass="41884">MNWPTSIFLISTFILALTAMPAYAFFYGIDWYQWTVFFGLFIATGLSVTLGYHRLYSHRAFQAKWPVRLFVLLFGAASFEGSAISWVSDHRYHHKHVDHDEDPYDIRKGFFHAHIGWLLVKLQPVRSLDNVKDLLSDPLCRWQNKYMVPLAFLVGFGLPTALGALHAGWIGALGGFLVGGVTRVVAVQQMTFFINSLCHMVGDQPYSFRCTARDSWIMALFTFGEGYHNFHHEFQHDYRNGVKPWQWDPTKWTIWLLNRIGLASNLRRVPAERILLAELVAAQSKINSHLSRISAQESMCRIAAAWHECLRQVAASLSAYREELSSAIDEKKRLSQEALHTIRQELQLALAQLKLDMKLDVGRMAS</sequence>
<protein>
    <submittedName>
        <fullName evidence="14">Stearoyl-CoA desaturase (Delta-9 desaturase)</fullName>
        <ecNumber evidence="14">1.14.19.1</ecNumber>
    </submittedName>
</protein>
<comment type="subcellular location">
    <subcellularLocation>
        <location evidence="1">Membrane</location>
        <topology evidence="1">Multi-pass membrane protein</topology>
    </subcellularLocation>
</comment>
<dbReference type="Pfam" id="PF00487">
    <property type="entry name" value="FA_desaturase"/>
    <property type="match status" value="1"/>
</dbReference>
<evidence type="ECO:0000256" key="9">
    <source>
        <dbReference type="ARBA" id="ARBA00023098"/>
    </source>
</evidence>
<dbReference type="EMBL" id="CABFVA020000117">
    <property type="protein sequence ID" value="VVM08088.1"/>
    <property type="molecule type" value="Genomic_DNA"/>
</dbReference>
<keyword evidence="7 14" id="KW-0560">Oxidoreductase</keyword>
<evidence type="ECO:0000259" key="13">
    <source>
        <dbReference type="Pfam" id="PF00487"/>
    </source>
</evidence>